<accession>A0ABY5L4L7</accession>
<dbReference type="Proteomes" id="UP001058533">
    <property type="component" value="Chromosome"/>
</dbReference>
<gene>
    <name evidence="1" type="ORF">NMP03_11930</name>
</gene>
<protein>
    <submittedName>
        <fullName evidence="1">Uncharacterized protein</fullName>
    </submittedName>
</protein>
<reference evidence="1" key="1">
    <citation type="submission" date="2022-07" db="EMBL/GenBank/DDBJ databases">
        <title>Sphingomonas sp. nov., a novel bacterium isolated from the north slope of the Mount Everest.</title>
        <authorList>
            <person name="Cui X."/>
            <person name="Liu Y."/>
        </authorList>
    </citation>
    <scope>NUCLEOTIDE SEQUENCE</scope>
    <source>
        <strain evidence="1">S5-59</strain>
    </source>
</reference>
<dbReference type="RefSeq" id="WP_256505636.1">
    <property type="nucleotide sequence ID" value="NZ_CP101740.1"/>
</dbReference>
<keyword evidence="2" id="KW-1185">Reference proteome</keyword>
<name>A0ABY5L4L7_9SPHN</name>
<dbReference type="EMBL" id="CP101740">
    <property type="protein sequence ID" value="UUL81895.1"/>
    <property type="molecule type" value="Genomic_DNA"/>
</dbReference>
<proteinExistence type="predicted"/>
<sequence length="178" mass="20621">MGQGYNFEQLKAEMIARSSEQDWQQAKLEWDLEDVFRASEERDCLCGHNPIFQICTLRNQITQSTAEVGNVCVERFLGMRSKRIFSAIKRVRDDENRSLNKEAIEMFRKLRIISHSDATEYLVFYRRRKNVTDDQRELKRQVNAAVLAYVDRRAHRSVQAFRALGGRPATKGAPPAAI</sequence>
<evidence type="ECO:0000313" key="1">
    <source>
        <dbReference type="EMBL" id="UUL81895.1"/>
    </source>
</evidence>
<organism evidence="1 2">
    <name type="scientific">Sphingomonas qomolangmaensis</name>
    <dbReference type="NCBI Taxonomy" id="2918765"/>
    <lineage>
        <taxon>Bacteria</taxon>
        <taxon>Pseudomonadati</taxon>
        <taxon>Pseudomonadota</taxon>
        <taxon>Alphaproteobacteria</taxon>
        <taxon>Sphingomonadales</taxon>
        <taxon>Sphingomonadaceae</taxon>
        <taxon>Sphingomonas</taxon>
    </lineage>
</organism>
<evidence type="ECO:0000313" key="2">
    <source>
        <dbReference type="Proteomes" id="UP001058533"/>
    </source>
</evidence>